<dbReference type="Proteomes" id="UP000000488">
    <property type="component" value="Chromosome"/>
</dbReference>
<name>F8C7Z9_MYXFH</name>
<dbReference type="HOGENOM" id="CLU_2753659_0_0_7"/>
<accession>F8C7Z9</accession>
<dbReference type="KEGG" id="mfu:LILAB_25290"/>
<dbReference type="EMBL" id="CP002830">
    <property type="protein sequence ID" value="AEI66951.1"/>
    <property type="molecule type" value="Genomic_DNA"/>
</dbReference>
<protein>
    <submittedName>
        <fullName evidence="1">Uncharacterized protein</fullName>
    </submittedName>
</protein>
<sequence length="70" mass="8306">MLVRKVAINEEQVRAFCMEKGLKANSVKARTYSLCRQGCMYYQAIPMMKEERLRPLVERFAELLHRHSVF</sequence>
<dbReference type="AlphaFoldDB" id="F8C7Z9"/>
<evidence type="ECO:0000313" key="2">
    <source>
        <dbReference type="Proteomes" id="UP000000488"/>
    </source>
</evidence>
<evidence type="ECO:0000313" key="1">
    <source>
        <dbReference type="EMBL" id="AEI66951.1"/>
    </source>
</evidence>
<proteinExistence type="predicted"/>
<gene>
    <name evidence="1" type="ordered locus">LILAB_25290</name>
</gene>
<organism evidence="1 2">
    <name type="scientific">Myxococcus fulvus (strain ATCC BAA-855 / HW-1)</name>
    <dbReference type="NCBI Taxonomy" id="483219"/>
    <lineage>
        <taxon>Bacteria</taxon>
        <taxon>Pseudomonadati</taxon>
        <taxon>Myxococcota</taxon>
        <taxon>Myxococcia</taxon>
        <taxon>Myxococcales</taxon>
        <taxon>Cystobacterineae</taxon>
        <taxon>Myxococcaceae</taxon>
        <taxon>Myxococcus</taxon>
    </lineage>
</organism>
<reference evidence="1 2" key="1">
    <citation type="journal article" date="2011" name="J. Bacteriol.">
        <title>Genome sequence of the halotolerant marine bacterium Myxococcus fulvus HW-1.</title>
        <authorList>
            <person name="Li Z.F."/>
            <person name="Li X."/>
            <person name="Liu H."/>
            <person name="Liu X."/>
            <person name="Han K."/>
            <person name="Wu Z.H."/>
            <person name="Hu W."/>
            <person name="Li F.F."/>
            <person name="Li Y.Z."/>
        </authorList>
    </citation>
    <scope>NUCLEOTIDE SEQUENCE [LARGE SCALE GENOMIC DNA]</scope>
    <source>
        <strain evidence="2">ATCC BAA-855 / HW-1</strain>
    </source>
</reference>